<sequence length="92" mass="9559">MQIPCAVLLAVLFSVPTFAAPTPTAVLRELAPEDETLVARAPIEVVPRPVSRPGSTAASKPKKAPAPKGPVRVANKPVFKPGSTAASKPKRL</sequence>
<keyword evidence="4" id="KW-1185">Reference proteome</keyword>
<accession>A0AAD6XWQ0</accession>
<reference evidence="3" key="1">
    <citation type="submission" date="2023-03" db="EMBL/GenBank/DDBJ databases">
        <title>Massive genome expansion in bonnet fungi (Mycena s.s.) driven by repeated elements and novel gene families across ecological guilds.</title>
        <authorList>
            <consortium name="Lawrence Berkeley National Laboratory"/>
            <person name="Harder C.B."/>
            <person name="Miyauchi S."/>
            <person name="Viragh M."/>
            <person name="Kuo A."/>
            <person name="Thoen E."/>
            <person name="Andreopoulos B."/>
            <person name="Lu D."/>
            <person name="Skrede I."/>
            <person name="Drula E."/>
            <person name="Henrissat B."/>
            <person name="Morin E."/>
            <person name="Kohler A."/>
            <person name="Barry K."/>
            <person name="LaButti K."/>
            <person name="Morin E."/>
            <person name="Salamov A."/>
            <person name="Lipzen A."/>
            <person name="Mereny Z."/>
            <person name="Hegedus B."/>
            <person name="Baldrian P."/>
            <person name="Stursova M."/>
            <person name="Weitz H."/>
            <person name="Taylor A."/>
            <person name="Grigoriev I.V."/>
            <person name="Nagy L.G."/>
            <person name="Martin F."/>
            <person name="Kauserud H."/>
        </authorList>
    </citation>
    <scope>NUCLEOTIDE SEQUENCE</scope>
    <source>
        <strain evidence="3">CBHHK173m</strain>
    </source>
</reference>
<feature type="region of interest" description="Disordered" evidence="1">
    <location>
        <begin position="45"/>
        <end position="92"/>
    </location>
</feature>
<comment type="caution">
    <text evidence="3">The sequence shown here is derived from an EMBL/GenBank/DDBJ whole genome shotgun (WGS) entry which is preliminary data.</text>
</comment>
<name>A0AAD6XWQ0_9AGAR</name>
<proteinExistence type="predicted"/>
<evidence type="ECO:0000313" key="3">
    <source>
        <dbReference type="EMBL" id="KAJ7093375.1"/>
    </source>
</evidence>
<keyword evidence="2" id="KW-0732">Signal</keyword>
<protein>
    <submittedName>
        <fullName evidence="3">Uncharacterized protein</fullName>
    </submittedName>
</protein>
<dbReference type="EMBL" id="JARJCN010000016">
    <property type="protein sequence ID" value="KAJ7093375.1"/>
    <property type="molecule type" value="Genomic_DNA"/>
</dbReference>
<evidence type="ECO:0000313" key="4">
    <source>
        <dbReference type="Proteomes" id="UP001222325"/>
    </source>
</evidence>
<organism evidence="3 4">
    <name type="scientific">Mycena belliarum</name>
    <dbReference type="NCBI Taxonomy" id="1033014"/>
    <lineage>
        <taxon>Eukaryota</taxon>
        <taxon>Fungi</taxon>
        <taxon>Dikarya</taxon>
        <taxon>Basidiomycota</taxon>
        <taxon>Agaricomycotina</taxon>
        <taxon>Agaricomycetes</taxon>
        <taxon>Agaricomycetidae</taxon>
        <taxon>Agaricales</taxon>
        <taxon>Marasmiineae</taxon>
        <taxon>Mycenaceae</taxon>
        <taxon>Mycena</taxon>
    </lineage>
</organism>
<gene>
    <name evidence="3" type="ORF">B0H15DRAFT_947505</name>
</gene>
<dbReference type="Proteomes" id="UP001222325">
    <property type="component" value="Unassembled WGS sequence"/>
</dbReference>
<evidence type="ECO:0000256" key="1">
    <source>
        <dbReference type="SAM" id="MobiDB-lite"/>
    </source>
</evidence>
<evidence type="ECO:0000256" key="2">
    <source>
        <dbReference type="SAM" id="SignalP"/>
    </source>
</evidence>
<feature type="signal peptide" evidence="2">
    <location>
        <begin position="1"/>
        <end position="19"/>
    </location>
</feature>
<dbReference type="AlphaFoldDB" id="A0AAD6XWQ0"/>
<feature type="chain" id="PRO_5042281034" evidence="2">
    <location>
        <begin position="20"/>
        <end position="92"/>
    </location>
</feature>